<feature type="compositionally biased region" description="Acidic residues" evidence="1">
    <location>
        <begin position="230"/>
        <end position="251"/>
    </location>
</feature>
<feature type="signal peptide" evidence="2">
    <location>
        <begin position="1"/>
        <end position="19"/>
    </location>
</feature>
<feature type="chain" id="PRO_5008581031" evidence="2">
    <location>
        <begin position="20"/>
        <end position="321"/>
    </location>
</feature>
<feature type="region of interest" description="Disordered" evidence="1">
    <location>
        <begin position="228"/>
        <end position="275"/>
    </location>
</feature>
<dbReference type="EMBL" id="GEDC01015596">
    <property type="protein sequence ID" value="JAS21702.1"/>
    <property type="molecule type" value="Transcribed_RNA"/>
</dbReference>
<protein>
    <submittedName>
        <fullName evidence="3">Uncharacterized protein</fullName>
    </submittedName>
</protein>
<dbReference type="AlphaFoldDB" id="A0A1B6D7Q5"/>
<name>A0A1B6D7Q5_9HEMI</name>
<evidence type="ECO:0000313" key="3">
    <source>
        <dbReference type="EMBL" id="JAS21702.1"/>
    </source>
</evidence>
<gene>
    <name evidence="3" type="ORF">g.2929</name>
</gene>
<reference evidence="3" key="1">
    <citation type="submission" date="2015-12" db="EMBL/GenBank/DDBJ databases">
        <title>De novo transcriptome assembly of four potential Pierce s Disease insect vectors from Arizona vineyards.</title>
        <authorList>
            <person name="Tassone E.E."/>
        </authorList>
    </citation>
    <scope>NUCLEOTIDE SEQUENCE</scope>
</reference>
<organism evidence="3">
    <name type="scientific">Clastoptera arizonana</name>
    <name type="common">Arizona spittle bug</name>
    <dbReference type="NCBI Taxonomy" id="38151"/>
    <lineage>
        <taxon>Eukaryota</taxon>
        <taxon>Metazoa</taxon>
        <taxon>Ecdysozoa</taxon>
        <taxon>Arthropoda</taxon>
        <taxon>Hexapoda</taxon>
        <taxon>Insecta</taxon>
        <taxon>Pterygota</taxon>
        <taxon>Neoptera</taxon>
        <taxon>Paraneoptera</taxon>
        <taxon>Hemiptera</taxon>
        <taxon>Auchenorrhyncha</taxon>
        <taxon>Cercopoidea</taxon>
        <taxon>Clastopteridae</taxon>
        <taxon>Clastoptera</taxon>
    </lineage>
</organism>
<keyword evidence="2" id="KW-0732">Signal</keyword>
<evidence type="ECO:0000256" key="1">
    <source>
        <dbReference type="SAM" id="MobiDB-lite"/>
    </source>
</evidence>
<proteinExistence type="predicted"/>
<sequence>MSRFSHVLVLGFLATFVSAVPVSLLSDVKQAEMMSHARLSNKVKRAQEVIMFGNQQNRAGDGRAFALPRTDKRGMDLDENVLPDIVTDNPLSLIPPDQIYSSDGDNGMEEPKALPQYDKEYGPISSEPSYAQRLQNSFMKSDLYADPATFSEMRYYDMESRRKRDARAYKPSPMKRSRQLAASRTKRDISPEEFFLLVSLARSHRLNNGHNNRNAWPVRYKAVDSNTFDLPEESDDGSLMNDDDDDEEDDTQGTWLEPPPVPMRPNNIGEQWGRQRFSDDRHKRFMVTKRRQDGDMYALAQLLNGPRQREPGVPLYHRLIL</sequence>
<accession>A0A1B6D7Q5</accession>
<feature type="region of interest" description="Disordered" evidence="1">
    <location>
        <begin position="161"/>
        <end position="185"/>
    </location>
</feature>
<evidence type="ECO:0000256" key="2">
    <source>
        <dbReference type="SAM" id="SignalP"/>
    </source>
</evidence>